<keyword evidence="17" id="KW-0732">Signal</keyword>
<keyword evidence="4" id="KW-0235">DNA replication</keyword>
<keyword evidence="3" id="KW-0132">Cell division</keyword>
<keyword evidence="7" id="KW-0227">DNA damage</keyword>
<comment type="caution">
    <text evidence="19">The sequence shown here is derived from an EMBL/GenBank/DDBJ whole genome shotgun (WGS) entry which is preliminary data.</text>
</comment>
<keyword evidence="9" id="KW-0460">Magnesium</keyword>
<keyword evidence="10" id="KW-0233">DNA recombination</keyword>
<dbReference type="GO" id="GO:0006260">
    <property type="term" value="P:DNA replication"/>
    <property type="evidence" value="ECO:0007669"/>
    <property type="project" value="UniProtKB-KW"/>
</dbReference>
<dbReference type="GO" id="GO:0006281">
    <property type="term" value="P:DNA repair"/>
    <property type="evidence" value="ECO:0007669"/>
    <property type="project" value="UniProtKB-KW"/>
</dbReference>
<keyword evidence="20" id="KW-1185">Reference proteome</keyword>
<feature type="domain" description="ATP-dependent DNA ligase family profile" evidence="18">
    <location>
        <begin position="305"/>
        <end position="420"/>
    </location>
</feature>
<name>A0A4Q7NNI4_9ACTN</name>
<dbReference type="GO" id="GO:0006310">
    <property type="term" value="P:DNA recombination"/>
    <property type="evidence" value="ECO:0007669"/>
    <property type="project" value="UniProtKB-KW"/>
</dbReference>
<dbReference type="InterPro" id="IPR000977">
    <property type="entry name" value="DNA_ligase_ATP-dep"/>
</dbReference>
<evidence type="ECO:0000256" key="2">
    <source>
        <dbReference type="ARBA" id="ARBA00022598"/>
    </source>
</evidence>
<dbReference type="Gene3D" id="2.40.50.140">
    <property type="entry name" value="Nucleic acid-binding proteins"/>
    <property type="match status" value="1"/>
</dbReference>
<evidence type="ECO:0000256" key="9">
    <source>
        <dbReference type="ARBA" id="ARBA00022842"/>
    </source>
</evidence>
<protein>
    <recommendedName>
        <fullName evidence="15">DNA ligase B</fullName>
        <ecNumber evidence="1">6.5.1.1</ecNumber>
    </recommendedName>
</protein>
<keyword evidence="6" id="KW-0547">Nucleotide-binding</keyword>
<keyword evidence="2 19" id="KW-0436">Ligase</keyword>
<evidence type="ECO:0000256" key="14">
    <source>
        <dbReference type="ARBA" id="ARBA00054532"/>
    </source>
</evidence>
<keyword evidence="11" id="KW-0234">DNA repair</keyword>
<dbReference type="EMBL" id="SGXD01000003">
    <property type="protein sequence ID" value="RZS86789.1"/>
    <property type="molecule type" value="Genomic_DNA"/>
</dbReference>
<accession>A0A4Q7NNI4</accession>
<dbReference type="Gene3D" id="3.30.470.30">
    <property type="entry name" value="DNA ligase/mRNA capping enzyme"/>
    <property type="match status" value="1"/>
</dbReference>
<evidence type="ECO:0000256" key="6">
    <source>
        <dbReference type="ARBA" id="ARBA00022741"/>
    </source>
</evidence>
<evidence type="ECO:0000256" key="13">
    <source>
        <dbReference type="ARBA" id="ARBA00034003"/>
    </source>
</evidence>
<dbReference type="Pfam" id="PF04675">
    <property type="entry name" value="DNA_ligase_A_N"/>
    <property type="match status" value="1"/>
</dbReference>
<dbReference type="FunFam" id="2.40.50.140:FF:000163">
    <property type="entry name" value="Probable DNA ligase"/>
    <property type="match status" value="1"/>
</dbReference>
<evidence type="ECO:0000256" key="10">
    <source>
        <dbReference type="ARBA" id="ARBA00023172"/>
    </source>
</evidence>
<dbReference type="PANTHER" id="PTHR45674">
    <property type="entry name" value="DNA LIGASE 1/3 FAMILY MEMBER"/>
    <property type="match status" value="1"/>
</dbReference>
<dbReference type="CDD" id="cd07901">
    <property type="entry name" value="Adenylation_DNA_ligase_Arch_LigB"/>
    <property type="match status" value="1"/>
</dbReference>
<evidence type="ECO:0000256" key="1">
    <source>
        <dbReference type="ARBA" id="ARBA00012727"/>
    </source>
</evidence>
<dbReference type="InterPro" id="IPR012340">
    <property type="entry name" value="NA-bd_OB-fold"/>
</dbReference>
<dbReference type="GO" id="GO:0051301">
    <property type="term" value="P:cell division"/>
    <property type="evidence" value="ECO:0007669"/>
    <property type="project" value="UniProtKB-KW"/>
</dbReference>
<feature type="signal peptide" evidence="17">
    <location>
        <begin position="1"/>
        <end position="18"/>
    </location>
</feature>
<keyword evidence="12" id="KW-0131">Cell cycle</keyword>
<dbReference type="InterPro" id="IPR012310">
    <property type="entry name" value="DNA_ligase_ATP-dep_cent"/>
</dbReference>
<dbReference type="InterPro" id="IPR050191">
    <property type="entry name" value="ATP-dep_DNA_ligase"/>
</dbReference>
<evidence type="ECO:0000256" key="4">
    <source>
        <dbReference type="ARBA" id="ARBA00022705"/>
    </source>
</evidence>
<dbReference type="NCBIfam" id="TIGR00574">
    <property type="entry name" value="dnl1"/>
    <property type="match status" value="1"/>
</dbReference>
<dbReference type="EC" id="6.5.1.1" evidence="1"/>
<keyword evidence="5" id="KW-0479">Metal-binding</keyword>
<organism evidence="19 20">
    <name type="scientific">Motilibacter rhizosphaerae</name>
    <dbReference type="NCBI Taxonomy" id="598652"/>
    <lineage>
        <taxon>Bacteria</taxon>
        <taxon>Bacillati</taxon>
        <taxon>Actinomycetota</taxon>
        <taxon>Actinomycetes</taxon>
        <taxon>Motilibacterales</taxon>
        <taxon>Motilibacteraceae</taxon>
        <taxon>Motilibacter</taxon>
    </lineage>
</organism>
<dbReference type="GO" id="GO:0003677">
    <property type="term" value="F:DNA binding"/>
    <property type="evidence" value="ECO:0007669"/>
    <property type="project" value="InterPro"/>
</dbReference>
<dbReference type="SUPFAM" id="SSF117018">
    <property type="entry name" value="ATP-dependent DNA ligase DNA-binding domain"/>
    <property type="match status" value="1"/>
</dbReference>
<dbReference type="GO" id="GO:0003910">
    <property type="term" value="F:DNA ligase (ATP) activity"/>
    <property type="evidence" value="ECO:0007669"/>
    <property type="project" value="UniProtKB-EC"/>
</dbReference>
<evidence type="ECO:0000256" key="12">
    <source>
        <dbReference type="ARBA" id="ARBA00023306"/>
    </source>
</evidence>
<dbReference type="SUPFAM" id="SSF56091">
    <property type="entry name" value="DNA ligase/mRNA capping enzyme, catalytic domain"/>
    <property type="match status" value="1"/>
</dbReference>
<dbReference type="RefSeq" id="WP_130493013.1">
    <property type="nucleotide sequence ID" value="NZ_SGXD01000003.1"/>
</dbReference>
<evidence type="ECO:0000256" key="15">
    <source>
        <dbReference type="ARBA" id="ARBA00074842"/>
    </source>
</evidence>
<evidence type="ECO:0000256" key="16">
    <source>
        <dbReference type="RuleBase" id="RU004196"/>
    </source>
</evidence>
<dbReference type="OrthoDB" id="3733803at2"/>
<dbReference type="Pfam" id="PF04679">
    <property type="entry name" value="DNA_ligase_A_C"/>
    <property type="match status" value="1"/>
</dbReference>
<evidence type="ECO:0000313" key="19">
    <source>
        <dbReference type="EMBL" id="RZS86789.1"/>
    </source>
</evidence>
<dbReference type="InterPro" id="IPR012309">
    <property type="entry name" value="DNA_ligase_ATP-dep_C"/>
</dbReference>
<evidence type="ECO:0000256" key="5">
    <source>
        <dbReference type="ARBA" id="ARBA00022723"/>
    </source>
</evidence>
<evidence type="ECO:0000256" key="3">
    <source>
        <dbReference type="ARBA" id="ARBA00022618"/>
    </source>
</evidence>
<dbReference type="NCBIfam" id="NF002868">
    <property type="entry name" value="PRK03180.1"/>
    <property type="match status" value="1"/>
</dbReference>
<dbReference type="GO" id="GO:0071897">
    <property type="term" value="P:DNA biosynthetic process"/>
    <property type="evidence" value="ECO:0007669"/>
    <property type="project" value="InterPro"/>
</dbReference>
<dbReference type="AlphaFoldDB" id="A0A4Q7NNI4"/>
<sequence>MRGMTTLAALVAASSAVAATRSRREKGRVLEALLREVLAGGSPEDAAVVTAYLAGDVRQRATGVGWSSLRALPAPAERSSLDVLDVDAAVEALSTERGPGSAGRRADRLGSLLSAATAEEQDLLRRLLLGELRQGALEAQVLEAWAAAADAPLEEVRRAAMLSGSLPAVAALLVARGPGALAEVGLVPGRGVHPMLAASSPSVGEALAGMEHGASVEEKIDGIRVQVHRDGDEVVVLSRTLDDLTGRLPEVVALARALPVERVVLDGEAVALRDDGRPHAFQDTASRTGTRTPGGGDRALTPVFFDLLHLDGRDLLGVPLEERRAELERVVPEEHRVRALRWLPGQPVDAAEGFLAATLARGHEGVVVKDLASAYSAGRRGSAWVKVKPVHTLDLLVLGAEWGSGRRRGWLSNLHLGARDPDGGAPVMLGKTFKGLTDALLEWQTAALQERAVERPGWGVVVRPDLVVEIAFDGVQRSPRYPGGVALRFARVVRYREDKQAAEADDLAAVRAHLPG</sequence>
<dbReference type="PROSITE" id="PS50160">
    <property type="entry name" value="DNA_LIGASE_A3"/>
    <property type="match status" value="1"/>
</dbReference>
<evidence type="ECO:0000313" key="20">
    <source>
        <dbReference type="Proteomes" id="UP000293638"/>
    </source>
</evidence>
<comment type="function">
    <text evidence="14">DNA ligase that seals nicks in double-stranded DNA during DNA replication, DNA recombination and DNA repair.</text>
</comment>
<evidence type="ECO:0000259" key="18">
    <source>
        <dbReference type="PROSITE" id="PS50160"/>
    </source>
</evidence>
<dbReference type="GO" id="GO:0005524">
    <property type="term" value="F:ATP binding"/>
    <property type="evidence" value="ECO:0007669"/>
    <property type="project" value="UniProtKB-KW"/>
</dbReference>
<comment type="catalytic activity">
    <reaction evidence="13">
        <text>ATP + (deoxyribonucleotide)n-3'-hydroxyl + 5'-phospho-(deoxyribonucleotide)m = (deoxyribonucleotide)n+m + AMP + diphosphate.</text>
        <dbReference type="EC" id="6.5.1.1"/>
    </reaction>
</comment>
<dbReference type="SUPFAM" id="SSF50249">
    <property type="entry name" value="Nucleic acid-binding proteins"/>
    <property type="match status" value="1"/>
</dbReference>
<dbReference type="Gene3D" id="1.10.3260.10">
    <property type="entry name" value="DNA ligase, ATP-dependent, N-terminal domain"/>
    <property type="match status" value="1"/>
</dbReference>
<evidence type="ECO:0000256" key="8">
    <source>
        <dbReference type="ARBA" id="ARBA00022840"/>
    </source>
</evidence>
<reference evidence="19 20" key="1">
    <citation type="submission" date="2019-02" db="EMBL/GenBank/DDBJ databases">
        <title>Genomic Encyclopedia of Type Strains, Phase IV (KMG-IV): sequencing the most valuable type-strain genomes for metagenomic binning, comparative biology and taxonomic classification.</title>
        <authorList>
            <person name="Goeker M."/>
        </authorList>
    </citation>
    <scope>NUCLEOTIDE SEQUENCE [LARGE SCALE GENOMIC DNA]</scope>
    <source>
        <strain evidence="19 20">DSM 45622</strain>
    </source>
</reference>
<dbReference type="Pfam" id="PF01068">
    <property type="entry name" value="DNA_ligase_A_M"/>
    <property type="match status" value="1"/>
</dbReference>
<gene>
    <name evidence="19" type="ORF">EV189_2205</name>
</gene>
<dbReference type="InterPro" id="IPR036599">
    <property type="entry name" value="DNA_ligase_N_sf"/>
</dbReference>
<feature type="chain" id="PRO_5020950340" description="DNA ligase B" evidence="17">
    <location>
        <begin position="19"/>
        <end position="516"/>
    </location>
</feature>
<dbReference type="Proteomes" id="UP000293638">
    <property type="component" value="Unassembled WGS sequence"/>
</dbReference>
<evidence type="ECO:0000256" key="7">
    <source>
        <dbReference type="ARBA" id="ARBA00022763"/>
    </source>
</evidence>
<keyword evidence="8" id="KW-0067">ATP-binding</keyword>
<dbReference type="InterPro" id="IPR012308">
    <property type="entry name" value="DNA_ligase_ATP-dep_N"/>
</dbReference>
<evidence type="ECO:0000256" key="11">
    <source>
        <dbReference type="ARBA" id="ARBA00023204"/>
    </source>
</evidence>
<proteinExistence type="inferred from homology"/>
<dbReference type="GO" id="GO:0046872">
    <property type="term" value="F:metal ion binding"/>
    <property type="evidence" value="ECO:0007669"/>
    <property type="project" value="UniProtKB-KW"/>
</dbReference>
<dbReference type="PANTHER" id="PTHR45674:SF13">
    <property type="entry name" value="DNA LIGASE-RELATED"/>
    <property type="match status" value="1"/>
</dbReference>
<evidence type="ECO:0000256" key="17">
    <source>
        <dbReference type="SAM" id="SignalP"/>
    </source>
</evidence>
<comment type="similarity">
    <text evidence="16">Belongs to the ATP-dependent DNA ligase family.</text>
</comment>